<keyword evidence="4" id="KW-1185">Reference proteome</keyword>
<feature type="signal peptide" evidence="1">
    <location>
        <begin position="1"/>
        <end position="23"/>
    </location>
</feature>
<feature type="domain" description="PepSY" evidence="2">
    <location>
        <begin position="43"/>
        <end position="93"/>
    </location>
</feature>
<feature type="domain" description="PepSY" evidence="2">
    <location>
        <begin position="129"/>
        <end position="173"/>
    </location>
</feature>
<dbReference type="EMBL" id="JAIMJA010000003">
    <property type="protein sequence ID" value="MCE2593921.1"/>
    <property type="molecule type" value="Genomic_DNA"/>
</dbReference>
<evidence type="ECO:0000256" key="1">
    <source>
        <dbReference type="SAM" id="SignalP"/>
    </source>
</evidence>
<name>A0ABS8W8P5_9GAMM</name>
<keyword evidence="1" id="KW-0732">Signal</keyword>
<dbReference type="Pfam" id="PF03413">
    <property type="entry name" value="PepSY"/>
    <property type="match status" value="2"/>
</dbReference>
<dbReference type="Gene3D" id="3.10.450.40">
    <property type="match status" value="1"/>
</dbReference>
<gene>
    <name evidence="3" type="ORF">K6Y31_03725</name>
</gene>
<feature type="chain" id="PRO_5045644793" evidence="1">
    <location>
        <begin position="24"/>
        <end position="184"/>
    </location>
</feature>
<reference evidence="3 4" key="1">
    <citation type="journal article" date="2022" name="Environ. Microbiol. Rep.">
        <title>Eco-phylogenetic analyses reveal divergent evolution of vitamin B12 metabolism in the marine bacterial family 'Psychromonadaceae'.</title>
        <authorList>
            <person name="Jin X."/>
            <person name="Yang Y."/>
            <person name="Cao H."/>
            <person name="Gao B."/>
            <person name="Zhao Z."/>
        </authorList>
    </citation>
    <scope>NUCLEOTIDE SEQUENCE [LARGE SCALE GENOMIC DNA]</scope>
    <source>
        <strain evidence="3 4">MKS20</strain>
    </source>
</reference>
<dbReference type="InterPro" id="IPR025711">
    <property type="entry name" value="PepSY"/>
</dbReference>
<dbReference type="Proteomes" id="UP001201273">
    <property type="component" value="Unassembled WGS sequence"/>
</dbReference>
<proteinExistence type="predicted"/>
<sequence length="184" mass="20558">MKHNLLAACLLGPALLLSAGALAESHESEAVAQLIEQRHQQGPKQILEKVTEQYTGVITNFELDDQQGVLVYQVEVIDLANNVKRHLVYDAQTTLFISGKETAMTGWFNDNQNITAIEEIQETGFSMIKALEIVQSQHPGFLVDAELENKKGINLFEIELATPEGKQNWLVDISTQDLIPVYRK</sequence>
<comment type="caution">
    <text evidence="3">The sequence shown here is derived from an EMBL/GenBank/DDBJ whole genome shotgun (WGS) entry which is preliminary data.</text>
</comment>
<accession>A0ABS8W8P5</accession>
<evidence type="ECO:0000313" key="4">
    <source>
        <dbReference type="Proteomes" id="UP001201273"/>
    </source>
</evidence>
<evidence type="ECO:0000313" key="3">
    <source>
        <dbReference type="EMBL" id="MCE2593921.1"/>
    </source>
</evidence>
<dbReference type="RefSeq" id="WP_233051505.1">
    <property type="nucleotide sequence ID" value="NZ_JAIMJA010000003.1"/>
</dbReference>
<evidence type="ECO:0000259" key="2">
    <source>
        <dbReference type="Pfam" id="PF03413"/>
    </source>
</evidence>
<organism evidence="3 4">
    <name type="scientific">Motilimonas cestriensis</name>
    <dbReference type="NCBI Taxonomy" id="2742685"/>
    <lineage>
        <taxon>Bacteria</taxon>
        <taxon>Pseudomonadati</taxon>
        <taxon>Pseudomonadota</taxon>
        <taxon>Gammaproteobacteria</taxon>
        <taxon>Alteromonadales</taxon>
        <taxon>Alteromonadales genera incertae sedis</taxon>
        <taxon>Motilimonas</taxon>
    </lineage>
</organism>
<protein>
    <submittedName>
        <fullName evidence="3">PepSY domain-containing protein</fullName>
    </submittedName>
</protein>